<dbReference type="RefSeq" id="WP_097159804.1">
    <property type="nucleotide sequence ID" value="NZ_JBEPMQ010000008.1"/>
</dbReference>
<protein>
    <submittedName>
        <fullName evidence="1">Uncharacterized protein</fullName>
    </submittedName>
</protein>
<organism evidence="1 2">
    <name type="scientific">Bacillus oleivorans</name>
    <dbReference type="NCBI Taxonomy" id="1448271"/>
    <lineage>
        <taxon>Bacteria</taxon>
        <taxon>Bacillati</taxon>
        <taxon>Bacillota</taxon>
        <taxon>Bacilli</taxon>
        <taxon>Bacillales</taxon>
        <taxon>Bacillaceae</taxon>
        <taxon>Bacillus</taxon>
    </lineage>
</organism>
<evidence type="ECO:0000313" key="2">
    <source>
        <dbReference type="Proteomes" id="UP000219546"/>
    </source>
</evidence>
<gene>
    <name evidence="1" type="ORF">SAMN05877753_108173</name>
</gene>
<keyword evidence="2" id="KW-1185">Reference proteome</keyword>
<accession>A0A285D2U1</accession>
<sequence>MGYYLPFHDYGAAQYVNRIHKQKYPNHLVLAPVKITKNKKVKREDFINSMPAKSYLNTNKTDQSLISQTIQVNQNLLFEIEGKGKFINESI</sequence>
<dbReference type="AlphaFoldDB" id="A0A285D2U1"/>
<reference evidence="1 2" key="1">
    <citation type="submission" date="2017-08" db="EMBL/GenBank/DDBJ databases">
        <authorList>
            <person name="de Groot N.N."/>
        </authorList>
    </citation>
    <scope>NUCLEOTIDE SEQUENCE [LARGE SCALE GENOMIC DNA]</scope>
    <source>
        <strain evidence="1 2">JC228</strain>
    </source>
</reference>
<evidence type="ECO:0000313" key="1">
    <source>
        <dbReference type="EMBL" id="SNX74137.1"/>
    </source>
</evidence>
<name>A0A285D2U1_9BACI</name>
<dbReference type="Proteomes" id="UP000219546">
    <property type="component" value="Unassembled WGS sequence"/>
</dbReference>
<dbReference type="EMBL" id="OAOP01000008">
    <property type="protein sequence ID" value="SNX74137.1"/>
    <property type="molecule type" value="Genomic_DNA"/>
</dbReference>
<proteinExistence type="predicted"/>